<keyword evidence="1" id="KW-0812">Transmembrane</keyword>
<proteinExistence type="predicted"/>
<comment type="caution">
    <text evidence="2">The sequence shown here is derived from an EMBL/GenBank/DDBJ whole genome shotgun (WGS) entry which is preliminary data.</text>
</comment>
<reference evidence="2" key="2">
    <citation type="submission" date="2020-09" db="EMBL/GenBank/DDBJ databases">
        <authorList>
            <person name="Sun Q."/>
            <person name="Zhou Y."/>
        </authorList>
    </citation>
    <scope>NUCLEOTIDE SEQUENCE</scope>
    <source>
        <strain evidence="2">CGMCC 1.15322</strain>
    </source>
</reference>
<dbReference type="EMBL" id="BMIG01000005">
    <property type="protein sequence ID" value="GGA96986.1"/>
    <property type="molecule type" value="Genomic_DNA"/>
</dbReference>
<reference evidence="2" key="1">
    <citation type="journal article" date="2014" name="Int. J. Syst. Evol. Microbiol.">
        <title>Complete genome sequence of Corynebacterium casei LMG S-19264T (=DSM 44701T), isolated from a smear-ripened cheese.</title>
        <authorList>
            <consortium name="US DOE Joint Genome Institute (JGI-PGF)"/>
            <person name="Walter F."/>
            <person name="Albersmeier A."/>
            <person name="Kalinowski J."/>
            <person name="Ruckert C."/>
        </authorList>
    </citation>
    <scope>NUCLEOTIDE SEQUENCE</scope>
    <source>
        <strain evidence="2">CGMCC 1.15322</strain>
    </source>
</reference>
<dbReference type="AlphaFoldDB" id="A0A916SF42"/>
<name>A0A916SF42_9BURK</name>
<dbReference type="RefSeq" id="WP_188707982.1">
    <property type="nucleotide sequence ID" value="NZ_BMIG01000005.1"/>
</dbReference>
<evidence type="ECO:0000313" key="2">
    <source>
        <dbReference type="EMBL" id="GGA96986.1"/>
    </source>
</evidence>
<feature type="transmembrane region" description="Helical" evidence="1">
    <location>
        <begin position="12"/>
        <end position="33"/>
    </location>
</feature>
<keyword evidence="1" id="KW-0472">Membrane</keyword>
<keyword evidence="3" id="KW-1185">Reference proteome</keyword>
<protein>
    <submittedName>
        <fullName evidence="2">Uncharacterized protein</fullName>
    </submittedName>
</protein>
<evidence type="ECO:0000256" key="1">
    <source>
        <dbReference type="SAM" id="Phobius"/>
    </source>
</evidence>
<keyword evidence="1" id="KW-1133">Transmembrane helix</keyword>
<organism evidence="2 3">
    <name type="scientific">Polaromonas eurypsychrophila</name>
    <dbReference type="NCBI Taxonomy" id="1614635"/>
    <lineage>
        <taxon>Bacteria</taxon>
        <taxon>Pseudomonadati</taxon>
        <taxon>Pseudomonadota</taxon>
        <taxon>Betaproteobacteria</taxon>
        <taxon>Burkholderiales</taxon>
        <taxon>Comamonadaceae</taxon>
        <taxon>Polaromonas</taxon>
    </lineage>
</organism>
<accession>A0A916SF42</accession>
<gene>
    <name evidence="2" type="ORF">GCM10011496_17540</name>
</gene>
<sequence>MEGLPNNFYARTLLGPIFFIILQRIMLAAIMILPSLVKGGVEKVDKLNDAQVMEHLQTPKEEIKEKPRGSGD</sequence>
<dbReference type="Proteomes" id="UP000620596">
    <property type="component" value="Unassembled WGS sequence"/>
</dbReference>
<evidence type="ECO:0000313" key="3">
    <source>
        <dbReference type="Proteomes" id="UP000620596"/>
    </source>
</evidence>